<evidence type="ECO:0000313" key="4">
    <source>
        <dbReference type="EMBL" id="MBM7573477.1"/>
    </source>
</evidence>
<accession>A0ABS2N5S4</accession>
<dbReference type="EMBL" id="JAFBDR010000034">
    <property type="protein sequence ID" value="MBM7573477.1"/>
    <property type="molecule type" value="Genomic_DNA"/>
</dbReference>
<dbReference type="Pfam" id="PF00395">
    <property type="entry name" value="SLH"/>
    <property type="match status" value="3"/>
</dbReference>
<keyword evidence="5" id="KW-1185">Reference proteome</keyword>
<dbReference type="Proteomes" id="UP001296943">
    <property type="component" value="Unassembled WGS sequence"/>
</dbReference>
<dbReference type="InterPro" id="IPR051465">
    <property type="entry name" value="Cell_Envelope_Struct_Comp"/>
</dbReference>
<evidence type="ECO:0000313" key="5">
    <source>
        <dbReference type="Proteomes" id="UP001296943"/>
    </source>
</evidence>
<feature type="domain" description="SLH" evidence="3">
    <location>
        <begin position="157"/>
        <end position="214"/>
    </location>
</feature>
<dbReference type="RefSeq" id="WP_204502119.1">
    <property type="nucleotide sequence ID" value="NZ_JAFBDR010000034.1"/>
</dbReference>
<organism evidence="4 5">
    <name type="scientific">Aquibacillus albus</name>
    <dbReference type="NCBI Taxonomy" id="1168171"/>
    <lineage>
        <taxon>Bacteria</taxon>
        <taxon>Bacillati</taxon>
        <taxon>Bacillota</taxon>
        <taxon>Bacilli</taxon>
        <taxon>Bacillales</taxon>
        <taxon>Bacillaceae</taxon>
        <taxon>Aquibacillus</taxon>
    </lineage>
</organism>
<dbReference type="PROSITE" id="PS51272">
    <property type="entry name" value="SLH"/>
    <property type="match status" value="3"/>
</dbReference>
<feature type="signal peptide" evidence="2">
    <location>
        <begin position="1"/>
        <end position="27"/>
    </location>
</feature>
<keyword evidence="1 2" id="KW-0732">Signal</keyword>
<sequence>MGKFKNILIASVAVTSLIGAVVPSVFANSESPVTFTDVPEGSSHYDAIYTLVNDGIITGYPDKTFKPNDKLSRANAAVLFSNTFGLILPGKSTVTDYFSDVSATHPYAAEIAAVYEAGIFKGANGAFQINSQLTREAMASTLVNAFLLEGTGEDIDVNLDNVSDTHKENVKILAQLGITNQLADFHPKDPVTRGQFATFLDKSMKASDFEFIAEEIYPFAVADETTKELYVLALLRTYNEGDVGTISVYGYDENGNVAEEPVFIGEDIEIVDNVVEAIFDASNLKYGDYLAEITVGDVTTEMELAIEFTEVDQVVNAVNTADTEEQLLTALDNDYFYDVDPNLIAEYRAELGADTTAFDLAVEIQTIIDEINER</sequence>
<evidence type="ECO:0000256" key="2">
    <source>
        <dbReference type="SAM" id="SignalP"/>
    </source>
</evidence>
<evidence type="ECO:0000259" key="3">
    <source>
        <dbReference type="PROSITE" id="PS51272"/>
    </source>
</evidence>
<proteinExistence type="predicted"/>
<name>A0ABS2N5S4_9BACI</name>
<feature type="domain" description="SLH" evidence="3">
    <location>
        <begin position="95"/>
        <end position="156"/>
    </location>
</feature>
<protein>
    <recommendedName>
        <fullName evidence="3">SLH domain-containing protein</fullName>
    </recommendedName>
</protein>
<comment type="caution">
    <text evidence="4">The sequence shown here is derived from an EMBL/GenBank/DDBJ whole genome shotgun (WGS) entry which is preliminary data.</text>
</comment>
<feature type="domain" description="SLH" evidence="3">
    <location>
        <begin position="31"/>
        <end position="94"/>
    </location>
</feature>
<evidence type="ECO:0000256" key="1">
    <source>
        <dbReference type="ARBA" id="ARBA00022729"/>
    </source>
</evidence>
<dbReference type="InterPro" id="IPR001119">
    <property type="entry name" value="SLH_dom"/>
</dbReference>
<dbReference type="PANTHER" id="PTHR43308">
    <property type="entry name" value="OUTER MEMBRANE PROTEIN ALPHA-RELATED"/>
    <property type="match status" value="1"/>
</dbReference>
<reference evidence="4 5" key="1">
    <citation type="submission" date="2021-01" db="EMBL/GenBank/DDBJ databases">
        <title>Genomic Encyclopedia of Type Strains, Phase IV (KMG-IV): sequencing the most valuable type-strain genomes for metagenomic binning, comparative biology and taxonomic classification.</title>
        <authorList>
            <person name="Goeker M."/>
        </authorList>
    </citation>
    <scope>NUCLEOTIDE SEQUENCE [LARGE SCALE GENOMIC DNA]</scope>
    <source>
        <strain evidence="4 5">DSM 23711</strain>
    </source>
</reference>
<gene>
    <name evidence="4" type="ORF">JOC48_004041</name>
</gene>
<dbReference type="PANTHER" id="PTHR43308:SF1">
    <property type="entry name" value="OUTER MEMBRANE PROTEIN ALPHA"/>
    <property type="match status" value="1"/>
</dbReference>
<feature type="chain" id="PRO_5045402229" description="SLH domain-containing protein" evidence="2">
    <location>
        <begin position="28"/>
        <end position="374"/>
    </location>
</feature>